<evidence type="ECO:0000313" key="2">
    <source>
        <dbReference type="EMBL" id="RYR30374.1"/>
    </source>
</evidence>
<reference evidence="2 3" key="1">
    <citation type="submission" date="2019-01" db="EMBL/GenBank/DDBJ databases">
        <title>Sequencing of cultivated peanut Arachis hypogaea provides insights into genome evolution and oil improvement.</title>
        <authorList>
            <person name="Chen X."/>
        </authorList>
    </citation>
    <scope>NUCLEOTIDE SEQUENCE [LARGE SCALE GENOMIC DNA]</scope>
    <source>
        <strain evidence="3">cv. Fuhuasheng</strain>
        <tissue evidence="2">Leaves</tissue>
    </source>
</reference>
<keyword evidence="3" id="KW-1185">Reference proteome</keyword>
<proteinExistence type="predicted"/>
<feature type="transmembrane region" description="Helical" evidence="1">
    <location>
        <begin position="68"/>
        <end position="99"/>
    </location>
</feature>
<organism evidence="2 3">
    <name type="scientific">Arachis hypogaea</name>
    <name type="common">Peanut</name>
    <dbReference type="NCBI Taxonomy" id="3818"/>
    <lineage>
        <taxon>Eukaryota</taxon>
        <taxon>Viridiplantae</taxon>
        <taxon>Streptophyta</taxon>
        <taxon>Embryophyta</taxon>
        <taxon>Tracheophyta</taxon>
        <taxon>Spermatophyta</taxon>
        <taxon>Magnoliopsida</taxon>
        <taxon>eudicotyledons</taxon>
        <taxon>Gunneridae</taxon>
        <taxon>Pentapetalae</taxon>
        <taxon>rosids</taxon>
        <taxon>fabids</taxon>
        <taxon>Fabales</taxon>
        <taxon>Fabaceae</taxon>
        <taxon>Papilionoideae</taxon>
        <taxon>50 kb inversion clade</taxon>
        <taxon>dalbergioids sensu lato</taxon>
        <taxon>Dalbergieae</taxon>
        <taxon>Pterocarpus clade</taxon>
        <taxon>Arachis</taxon>
    </lineage>
</organism>
<accession>A0A445AVA2</accession>
<keyword evidence="1" id="KW-1133">Transmembrane helix</keyword>
<keyword evidence="1" id="KW-0472">Membrane</keyword>
<sequence length="258" mass="29299">MLDYQCLRFCSRFELLYFEILMFDHYCSPFISDFFQFVGVLLLVFTIGSHYSADHITNTNWITSLINVYFSAVVVAFLPLNYCSMFVAIFASVLVAVVLQDGTQVQLMPLSSRNISPQKMEEELILLPTVLQLQLQVGKHSSYGGLVTHPSILECLTSNFLGWKIKVVEGSIGDINDENGSKDAHHINGLEDIKVIFGIIATEGKDNQEKVAKISNYEKELDEIKHMTRQEFVVAIRRFSIWDKSSMDIKYASRLTSC</sequence>
<dbReference type="Proteomes" id="UP000289738">
    <property type="component" value="Chromosome B01"/>
</dbReference>
<evidence type="ECO:0000313" key="3">
    <source>
        <dbReference type="Proteomes" id="UP000289738"/>
    </source>
</evidence>
<protein>
    <submittedName>
        <fullName evidence="2">Uncharacterized protein</fullName>
    </submittedName>
</protein>
<comment type="caution">
    <text evidence="2">The sequence shown here is derived from an EMBL/GenBank/DDBJ whole genome shotgun (WGS) entry which is preliminary data.</text>
</comment>
<name>A0A445AVA2_ARAHY</name>
<dbReference type="AlphaFoldDB" id="A0A445AVA2"/>
<keyword evidence="1" id="KW-0812">Transmembrane</keyword>
<gene>
    <name evidence="2" type="ORF">Ahy_B01g055150</name>
</gene>
<feature type="transmembrane region" description="Helical" evidence="1">
    <location>
        <begin position="30"/>
        <end position="48"/>
    </location>
</feature>
<evidence type="ECO:0000256" key="1">
    <source>
        <dbReference type="SAM" id="Phobius"/>
    </source>
</evidence>
<dbReference type="EMBL" id="SDMP01000011">
    <property type="protein sequence ID" value="RYR30374.1"/>
    <property type="molecule type" value="Genomic_DNA"/>
</dbReference>